<evidence type="ECO:0000256" key="2">
    <source>
        <dbReference type="SAM" id="SignalP"/>
    </source>
</evidence>
<protein>
    <submittedName>
        <fullName evidence="4">Amidohydrolase</fullName>
    </submittedName>
</protein>
<feature type="signal peptide" evidence="2">
    <location>
        <begin position="1"/>
        <end position="21"/>
    </location>
</feature>
<keyword evidence="2" id="KW-0732">Signal</keyword>
<dbReference type="InterPro" id="IPR011650">
    <property type="entry name" value="Peptidase_M20_dimer"/>
</dbReference>
<accession>A0ABS5BLR2</accession>
<name>A0ABS5BLR2_9BACT</name>
<comment type="caution">
    <text evidence="4">The sequence shown here is derived from an EMBL/GenBank/DDBJ whole genome shotgun (WGS) entry which is preliminary data.</text>
</comment>
<dbReference type="EMBL" id="JAGKQQ010000001">
    <property type="protein sequence ID" value="MBP3954648.1"/>
    <property type="molecule type" value="Genomic_DNA"/>
</dbReference>
<dbReference type="Pfam" id="PF07687">
    <property type="entry name" value="M20_dimer"/>
    <property type="match status" value="1"/>
</dbReference>
<sequence length="467" mass="49807">MQTRRLSALAVLTVTLAISGAGLHPAVADKPAQPDAKAQPNPPSEWVKDRLAEVDKKLDGEIKDLVALYQHIHAHPELSLMEVNTSKRLAEEMKKAGYEVTEKFGGNGVVAVLKNGPGPVVLIRTDMDGLPIVEQTGLSYASKVKTKNRDGVEVGVMHACGHDIHMASWTGTARVLASMKDRWSGTVVFVAQPAEEIVAGAKQMLDAGLYAKFPKPDYALALHSDPLHAAGSLGFSEGLALANSDTVDILVKGKGGHGAAPHVTIDPIVLSARIILDLQTIVSRETDPLDPVVVTVGSIHGGTKHNIIPNEVKLQLTVRTTTNATRDRVLKAIDRIAKAAAVGANAPPPEVKVSLDEFTPATYNDVPLAQKCGAVFREILGAENVRGNRKPVMGAEDFGRFADGKTPIFMYFLGTISKEKFDAAQKPGAPILPGMHTDAYAPVPEPSIRTGVRTMSLAAMNLMPKEK</sequence>
<reference evidence="4 5" key="1">
    <citation type="submission" date="2021-04" db="EMBL/GenBank/DDBJ databases">
        <authorList>
            <person name="Ivanova A."/>
        </authorList>
    </citation>
    <scope>NUCLEOTIDE SEQUENCE [LARGE SCALE GENOMIC DNA]</scope>
    <source>
        <strain evidence="4 5">G18</strain>
    </source>
</reference>
<gene>
    <name evidence="4" type="ORF">J8F10_05045</name>
</gene>
<dbReference type="InterPro" id="IPR036264">
    <property type="entry name" value="Bact_exopeptidase_dim_dom"/>
</dbReference>
<keyword evidence="1" id="KW-0378">Hydrolase</keyword>
<dbReference type="Pfam" id="PF01546">
    <property type="entry name" value="Peptidase_M20"/>
    <property type="match status" value="1"/>
</dbReference>
<dbReference type="InterPro" id="IPR002933">
    <property type="entry name" value="Peptidase_M20"/>
</dbReference>
<dbReference type="Gene3D" id="3.30.70.360">
    <property type="match status" value="1"/>
</dbReference>
<dbReference type="NCBIfam" id="TIGR01891">
    <property type="entry name" value="amidohydrolases"/>
    <property type="match status" value="1"/>
</dbReference>
<feature type="domain" description="Peptidase M20 dimerisation" evidence="3">
    <location>
        <begin position="243"/>
        <end position="342"/>
    </location>
</feature>
<dbReference type="PANTHER" id="PTHR11014:SF63">
    <property type="entry name" value="METALLOPEPTIDASE, PUTATIVE (AFU_ORTHOLOGUE AFUA_6G09600)-RELATED"/>
    <property type="match status" value="1"/>
</dbReference>
<dbReference type="PANTHER" id="PTHR11014">
    <property type="entry name" value="PEPTIDASE M20 FAMILY MEMBER"/>
    <property type="match status" value="1"/>
</dbReference>
<evidence type="ECO:0000313" key="5">
    <source>
        <dbReference type="Proteomes" id="UP000676565"/>
    </source>
</evidence>
<feature type="chain" id="PRO_5046976541" evidence="2">
    <location>
        <begin position="22"/>
        <end position="467"/>
    </location>
</feature>
<organism evidence="4 5">
    <name type="scientific">Gemmata palustris</name>
    <dbReference type="NCBI Taxonomy" id="2822762"/>
    <lineage>
        <taxon>Bacteria</taxon>
        <taxon>Pseudomonadati</taxon>
        <taxon>Planctomycetota</taxon>
        <taxon>Planctomycetia</taxon>
        <taxon>Gemmatales</taxon>
        <taxon>Gemmataceae</taxon>
        <taxon>Gemmata</taxon>
    </lineage>
</organism>
<dbReference type="InterPro" id="IPR017439">
    <property type="entry name" value="Amidohydrolase"/>
</dbReference>
<evidence type="ECO:0000256" key="1">
    <source>
        <dbReference type="ARBA" id="ARBA00022801"/>
    </source>
</evidence>
<dbReference type="PIRSF" id="PIRSF005962">
    <property type="entry name" value="Pept_M20D_amidohydro"/>
    <property type="match status" value="1"/>
</dbReference>
<dbReference type="Proteomes" id="UP000676565">
    <property type="component" value="Unassembled WGS sequence"/>
</dbReference>
<proteinExistence type="predicted"/>
<dbReference type="SUPFAM" id="SSF53187">
    <property type="entry name" value="Zn-dependent exopeptidases"/>
    <property type="match status" value="1"/>
</dbReference>
<dbReference type="SUPFAM" id="SSF55031">
    <property type="entry name" value="Bacterial exopeptidase dimerisation domain"/>
    <property type="match status" value="1"/>
</dbReference>
<keyword evidence="5" id="KW-1185">Reference proteome</keyword>
<evidence type="ECO:0000313" key="4">
    <source>
        <dbReference type="EMBL" id="MBP3954648.1"/>
    </source>
</evidence>
<dbReference type="Gene3D" id="3.40.630.10">
    <property type="entry name" value="Zn peptidases"/>
    <property type="match status" value="1"/>
</dbReference>
<evidence type="ECO:0000259" key="3">
    <source>
        <dbReference type="Pfam" id="PF07687"/>
    </source>
</evidence>
<dbReference type="RefSeq" id="WP_210652767.1">
    <property type="nucleotide sequence ID" value="NZ_JAGKQQ010000001.1"/>
</dbReference>